<dbReference type="Proteomes" id="UP001501638">
    <property type="component" value="Unassembled WGS sequence"/>
</dbReference>
<comment type="caution">
    <text evidence="1">The sequence shown here is derived from an EMBL/GenBank/DDBJ whole genome shotgun (WGS) entry which is preliminary data.</text>
</comment>
<sequence>MLFWPDVQPKPSPEPPPRVELVDSDVDREQNIAADVVFDEQVTEQVEVPASVVSVTLRNRADDPVLVTHAEVRLTSATEVLCPYGAGPTVIKAQYNIKIPHKAGAGSVITRKMKYTLPPHGQERVAFTVGPESYGEGSMPWIYTFTISLHMDDGSTVTVPEVTYLAPTNKATEFLAVAEQAMNPEQSGGAGLMEPACVSRQARSVAQLVKSASRPSPELRDFSAELTRLAGR</sequence>
<dbReference type="EMBL" id="BAAASZ010000042">
    <property type="protein sequence ID" value="GAA2462689.1"/>
    <property type="molecule type" value="Genomic_DNA"/>
</dbReference>
<evidence type="ECO:0000313" key="2">
    <source>
        <dbReference type="Proteomes" id="UP001501638"/>
    </source>
</evidence>
<protein>
    <submittedName>
        <fullName evidence="1">Uncharacterized protein</fullName>
    </submittedName>
</protein>
<organism evidence="1 2">
    <name type="scientific">Streptomyces macrosporus</name>
    <dbReference type="NCBI Taxonomy" id="44032"/>
    <lineage>
        <taxon>Bacteria</taxon>
        <taxon>Bacillati</taxon>
        <taxon>Actinomycetota</taxon>
        <taxon>Actinomycetes</taxon>
        <taxon>Kitasatosporales</taxon>
        <taxon>Streptomycetaceae</taxon>
        <taxon>Streptomyces</taxon>
    </lineage>
</organism>
<dbReference type="RefSeq" id="WP_344328120.1">
    <property type="nucleotide sequence ID" value="NZ_BAAASZ010000042.1"/>
</dbReference>
<proteinExistence type="predicted"/>
<keyword evidence="2" id="KW-1185">Reference proteome</keyword>
<gene>
    <name evidence="1" type="ORF">GCM10010405_53760</name>
</gene>
<evidence type="ECO:0000313" key="1">
    <source>
        <dbReference type="EMBL" id="GAA2462689.1"/>
    </source>
</evidence>
<name>A0ABP5XP19_9ACTN</name>
<reference evidence="2" key="1">
    <citation type="journal article" date="2019" name="Int. J. Syst. Evol. Microbiol.">
        <title>The Global Catalogue of Microorganisms (GCM) 10K type strain sequencing project: providing services to taxonomists for standard genome sequencing and annotation.</title>
        <authorList>
            <consortium name="The Broad Institute Genomics Platform"/>
            <consortium name="The Broad Institute Genome Sequencing Center for Infectious Disease"/>
            <person name="Wu L."/>
            <person name="Ma J."/>
        </authorList>
    </citation>
    <scope>NUCLEOTIDE SEQUENCE [LARGE SCALE GENOMIC DNA]</scope>
    <source>
        <strain evidence="2">JCM 6305</strain>
    </source>
</reference>
<accession>A0ABP5XP19</accession>